<proteinExistence type="predicted"/>
<evidence type="ECO:0000256" key="1">
    <source>
        <dbReference type="SAM" id="Phobius"/>
    </source>
</evidence>
<reference evidence="3 4" key="1">
    <citation type="submission" date="2022-12" db="EMBL/GenBank/DDBJ databases">
        <title>Chromosome-level genome of Tegillarca granosa.</title>
        <authorList>
            <person name="Kim J."/>
        </authorList>
    </citation>
    <scope>NUCLEOTIDE SEQUENCE [LARGE SCALE GENOMIC DNA]</scope>
    <source>
        <strain evidence="3">Teg-2019</strain>
        <tissue evidence="3">Adductor muscle</tissue>
    </source>
</reference>
<organism evidence="3 4">
    <name type="scientific">Tegillarca granosa</name>
    <name type="common">Malaysian cockle</name>
    <name type="synonym">Anadara granosa</name>
    <dbReference type="NCBI Taxonomy" id="220873"/>
    <lineage>
        <taxon>Eukaryota</taxon>
        <taxon>Metazoa</taxon>
        <taxon>Spiralia</taxon>
        <taxon>Lophotrochozoa</taxon>
        <taxon>Mollusca</taxon>
        <taxon>Bivalvia</taxon>
        <taxon>Autobranchia</taxon>
        <taxon>Pteriomorphia</taxon>
        <taxon>Arcoida</taxon>
        <taxon>Arcoidea</taxon>
        <taxon>Arcidae</taxon>
        <taxon>Tegillarca</taxon>
    </lineage>
</organism>
<dbReference type="Pfam" id="PF00102">
    <property type="entry name" value="Y_phosphatase"/>
    <property type="match status" value="1"/>
</dbReference>
<name>A0ABQ9FFB8_TEGGR</name>
<evidence type="ECO:0000259" key="2">
    <source>
        <dbReference type="Pfam" id="PF00102"/>
    </source>
</evidence>
<keyword evidence="1" id="KW-0812">Transmembrane</keyword>
<sequence length="120" mass="14325">MYFLLKLLSVTKLYGYIATHYPLQNTVCDFWCMIYDQESEVIVALNGQGIDEANEERVSKNSVVIDFFFSFPSCIIVLISFYHFYDYLMLYEEVNIFTTISQLQIRRPEFIKSYIFNYIQ</sequence>
<dbReference type="InterPro" id="IPR029021">
    <property type="entry name" value="Prot-tyrosine_phosphatase-like"/>
</dbReference>
<dbReference type="SUPFAM" id="SSF52799">
    <property type="entry name" value="(Phosphotyrosine protein) phosphatases II"/>
    <property type="match status" value="1"/>
</dbReference>
<dbReference type="EMBL" id="JARBDR010000328">
    <property type="protein sequence ID" value="KAJ8315995.1"/>
    <property type="molecule type" value="Genomic_DNA"/>
</dbReference>
<keyword evidence="1" id="KW-1133">Transmembrane helix</keyword>
<evidence type="ECO:0000313" key="4">
    <source>
        <dbReference type="Proteomes" id="UP001217089"/>
    </source>
</evidence>
<evidence type="ECO:0000313" key="3">
    <source>
        <dbReference type="EMBL" id="KAJ8315995.1"/>
    </source>
</evidence>
<keyword evidence="4" id="KW-1185">Reference proteome</keyword>
<gene>
    <name evidence="3" type="ORF">KUTeg_006009</name>
</gene>
<dbReference type="PRINTS" id="PR00700">
    <property type="entry name" value="PRTYPHPHTASE"/>
</dbReference>
<dbReference type="InterPro" id="IPR000242">
    <property type="entry name" value="PTP_cat"/>
</dbReference>
<comment type="caution">
    <text evidence="3">The sequence shown here is derived from an EMBL/GenBank/DDBJ whole genome shotgun (WGS) entry which is preliminary data.</text>
</comment>
<protein>
    <recommendedName>
        <fullName evidence="2">Tyrosine-protein phosphatase domain-containing protein</fullName>
    </recommendedName>
</protein>
<feature type="domain" description="Tyrosine-protein phosphatase" evidence="2">
    <location>
        <begin position="14"/>
        <end position="47"/>
    </location>
</feature>
<feature type="transmembrane region" description="Helical" evidence="1">
    <location>
        <begin position="63"/>
        <end position="85"/>
    </location>
</feature>
<keyword evidence="1" id="KW-0472">Membrane</keyword>
<dbReference type="Gene3D" id="3.90.190.10">
    <property type="entry name" value="Protein tyrosine phosphatase superfamily"/>
    <property type="match status" value="1"/>
</dbReference>
<dbReference type="Proteomes" id="UP001217089">
    <property type="component" value="Unassembled WGS sequence"/>
</dbReference>
<accession>A0ABQ9FFB8</accession>